<feature type="region of interest" description="Disordered" evidence="1">
    <location>
        <begin position="164"/>
        <end position="198"/>
    </location>
</feature>
<protein>
    <submittedName>
        <fullName evidence="3">Uncharacterized protein</fullName>
    </submittedName>
</protein>
<accession>A0A2Z7AYS2</accession>
<feature type="chain" id="PRO_5016296768" evidence="2">
    <location>
        <begin position="26"/>
        <end position="198"/>
    </location>
</feature>
<feature type="signal peptide" evidence="2">
    <location>
        <begin position="1"/>
        <end position="25"/>
    </location>
</feature>
<keyword evidence="2" id="KW-0732">Signal</keyword>
<evidence type="ECO:0000256" key="1">
    <source>
        <dbReference type="SAM" id="MobiDB-lite"/>
    </source>
</evidence>
<dbReference type="Proteomes" id="UP000250235">
    <property type="component" value="Unassembled WGS sequence"/>
</dbReference>
<dbReference type="EMBL" id="KV012587">
    <property type="protein sequence ID" value="KZV24579.1"/>
    <property type="molecule type" value="Genomic_DNA"/>
</dbReference>
<dbReference type="AlphaFoldDB" id="A0A2Z7AYS2"/>
<evidence type="ECO:0000313" key="4">
    <source>
        <dbReference type="Proteomes" id="UP000250235"/>
    </source>
</evidence>
<evidence type="ECO:0000256" key="2">
    <source>
        <dbReference type="SAM" id="SignalP"/>
    </source>
</evidence>
<gene>
    <name evidence="3" type="ORF">F511_10220</name>
</gene>
<reference evidence="3 4" key="1">
    <citation type="journal article" date="2015" name="Proc. Natl. Acad. Sci. U.S.A.">
        <title>The resurrection genome of Boea hygrometrica: A blueprint for survival of dehydration.</title>
        <authorList>
            <person name="Xiao L."/>
            <person name="Yang G."/>
            <person name="Zhang L."/>
            <person name="Yang X."/>
            <person name="Zhao S."/>
            <person name="Ji Z."/>
            <person name="Zhou Q."/>
            <person name="Hu M."/>
            <person name="Wang Y."/>
            <person name="Chen M."/>
            <person name="Xu Y."/>
            <person name="Jin H."/>
            <person name="Xiao X."/>
            <person name="Hu G."/>
            <person name="Bao F."/>
            <person name="Hu Y."/>
            <person name="Wan P."/>
            <person name="Li L."/>
            <person name="Deng X."/>
            <person name="Kuang T."/>
            <person name="Xiang C."/>
            <person name="Zhu J.K."/>
            <person name="Oliver M.J."/>
            <person name="He Y."/>
        </authorList>
    </citation>
    <scope>NUCLEOTIDE SEQUENCE [LARGE SCALE GENOMIC DNA]</scope>
    <source>
        <strain evidence="4">cv. XS01</strain>
    </source>
</reference>
<keyword evidence="4" id="KW-1185">Reference proteome</keyword>
<proteinExistence type="predicted"/>
<sequence length="198" mass="22350">MKRDYELGFLLEVLVEALVLVTVGSRRANTRINESAPRVDYYTRNQQRRIPYASAGLCTCWFCDVSTGFDDEPRYDVVLHELATRRGIGNQLMVVVSAGYSVEGTMRHRFDYETGNLDTIPFRLMLRNQSLDYSSDQLLISTCDSVSISRSEEQSLRTLTDVFENRGKKEEGASGEQPRVVRDNYLDAGSAAGRINTS</sequence>
<organism evidence="3 4">
    <name type="scientific">Dorcoceras hygrometricum</name>
    <dbReference type="NCBI Taxonomy" id="472368"/>
    <lineage>
        <taxon>Eukaryota</taxon>
        <taxon>Viridiplantae</taxon>
        <taxon>Streptophyta</taxon>
        <taxon>Embryophyta</taxon>
        <taxon>Tracheophyta</taxon>
        <taxon>Spermatophyta</taxon>
        <taxon>Magnoliopsida</taxon>
        <taxon>eudicotyledons</taxon>
        <taxon>Gunneridae</taxon>
        <taxon>Pentapetalae</taxon>
        <taxon>asterids</taxon>
        <taxon>lamiids</taxon>
        <taxon>Lamiales</taxon>
        <taxon>Gesneriaceae</taxon>
        <taxon>Didymocarpoideae</taxon>
        <taxon>Trichosporeae</taxon>
        <taxon>Loxocarpinae</taxon>
        <taxon>Dorcoceras</taxon>
    </lineage>
</organism>
<name>A0A2Z7AYS2_9LAMI</name>
<evidence type="ECO:0000313" key="3">
    <source>
        <dbReference type="EMBL" id="KZV24579.1"/>
    </source>
</evidence>